<feature type="transmembrane region" description="Helical" evidence="1">
    <location>
        <begin position="329"/>
        <end position="348"/>
    </location>
</feature>
<keyword evidence="1" id="KW-0812">Transmembrane</keyword>
<feature type="transmembrane region" description="Helical" evidence="1">
    <location>
        <begin position="360"/>
        <end position="380"/>
    </location>
</feature>
<keyword evidence="3" id="KW-1185">Reference proteome</keyword>
<gene>
    <name evidence="2" type="ORF">DNU06_10095</name>
</gene>
<proteinExistence type="predicted"/>
<reference evidence="2 3" key="1">
    <citation type="submission" date="2018-06" db="EMBL/GenBank/DDBJ databases">
        <title>The draft genome sequence of Crocinitomix sp. SM1701.</title>
        <authorList>
            <person name="Zhang X."/>
        </authorList>
    </citation>
    <scope>NUCLEOTIDE SEQUENCE [LARGE SCALE GENOMIC DNA]</scope>
    <source>
        <strain evidence="2 3">SM1701</strain>
    </source>
</reference>
<feature type="transmembrane region" description="Helical" evidence="1">
    <location>
        <begin position="104"/>
        <end position="129"/>
    </location>
</feature>
<feature type="transmembrane region" description="Helical" evidence="1">
    <location>
        <begin position="171"/>
        <end position="194"/>
    </location>
</feature>
<keyword evidence="1" id="KW-1133">Transmembrane helix</keyword>
<evidence type="ECO:0000256" key="1">
    <source>
        <dbReference type="SAM" id="Phobius"/>
    </source>
</evidence>
<feature type="transmembrane region" description="Helical" evidence="1">
    <location>
        <begin position="141"/>
        <end position="159"/>
    </location>
</feature>
<protein>
    <submittedName>
        <fullName evidence="2">Uncharacterized protein</fullName>
    </submittedName>
</protein>
<organism evidence="2 3">
    <name type="scientific">Putridiphycobacter roseus</name>
    <dbReference type="NCBI Taxonomy" id="2219161"/>
    <lineage>
        <taxon>Bacteria</taxon>
        <taxon>Pseudomonadati</taxon>
        <taxon>Bacteroidota</taxon>
        <taxon>Flavobacteriia</taxon>
        <taxon>Flavobacteriales</taxon>
        <taxon>Crocinitomicaceae</taxon>
        <taxon>Putridiphycobacter</taxon>
    </lineage>
</organism>
<name>A0A2W1NCI9_9FLAO</name>
<evidence type="ECO:0000313" key="2">
    <source>
        <dbReference type="EMBL" id="PZE17085.1"/>
    </source>
</evidence>
<dbReference type="EMBL" id="QKSB01000005">
    <property type="protein sequence ID" value="PZE17085.1"/>
    <property type="molecule type" value="Genomic_DNA"/>
</dbReference>
<accession>A0A2W1NCI9</accession>
<evidence type="ECO:0000313" key="3">
    <source>
        <dbReference type="Proteomes" id="UP000249248"/>
    </source>
</evidence>
<dbReference type="Proteomes" id="UP000249248">
    <property type="component" value="Unassembled WGS sequence"/>
</dbReference>
<keyword evidence="1" id="KW-0472">Membrane</keyword>
<dbReference type="AlphaFoldDB" id="A0A2W1NCI9"/>
<comment type="caution">
    <text evidence="2">The sequence shown here is derived from an EMBL/GenBank/DDBJ whole genome shotgun (WGS) entry which is preliminary data.</text>
</comment>
<sequence>MKFWGTPFPNKASNNAIIEYNKDINNSKAKFTNSIKSIYPNDNAERKNLINLYEAAVLFRSNKKLRKKLFEIVIQNIGILSLFLTPFLLPILFFKEHFNIWEYILNYLLTILVSLVLVMVLIPLFSFITNFKIKIGRALSGFIKLILLIIACFSIYYFIDLKEGVLKGGILSAYTLFYIILLISSVTYFVHFLVDAVYFTDKIQLSDELIIESAYRLSKVEWNLAIKRRSVRQNTIDEIERLAGLIEKDWSSHILPGDERTDKWKIKTLNGIASSIRAYKRQLIIPSVKTPIELKAQFKNIFEKILKHDIKGLLDAEVPASRIRKKSKFAILHSIIVAALPISAGLIIKNYFPNLMEEGILNIGIAIGALWLLISVLLWLDPNLADKIATIRSFKDVIGSNNSD</sequence>
<feature type="transmembrane region" description="Helical" evidence="1">
    <location>
        <begin position="69"/>
        <end position="92"/>
    </location>
</feature>